<dbReference type="RefSeq" id="WP_137261336.1">
    <property type="nucleotide sequence ID" value="NZ_SZQL01000005.1"/>
</dbReference>
<proteinExistence type="predicted"/>
<dbReference type="Pfam" id="PF13517">
    <property type="entry name" value="FG-GAP_3"/>
    <property type="match status" value="4"/>
</dbReference>
<evidence type="ECO:0000313" key="4">
    <source>
        <dbReference type="Proteomes" id="UP000305848"/>
    </source>
</evidence>
<dbReference type="AlphaFoldDB" id="A0A4U3L2F7"/>
<dbReference type="PANTHER" id="PTHR16026">
    <property type="entry name" value="CARTILAGE ACIDIC PROTEIN 1"/>
    <property type="match status" value="1"/>
</dbReference>
<keyword evidence="4" id="KW-1185">Reference proteome</keyword>
<dbReference type="Proteomes" id="UP000305848">
    <property type="component" value="Unassembled WGS sequence"/>
</dbReference>
<dbReference type="Gene3D" id="2.130.10.130">
    <property type="entry name" value="Integrin alpha, N-terminal"/>
    <property type="match status" value="3"/>
</dbReference>
<dbReference type="InterPro" id="IPR013517">
    <property type="entry name" value="FG-GAP"/>
</dbReference>
<organism evidence="3 4">
    <name type="scientific">Ilyomonas limi</name>
    <dbReference type="NCBI Taxonomy" id="2575867"/>
    <lineage>
        <taxon>Bacteria</taxon>
        <taxon>Pseudomonadati</taxon>
        <taxon>Bacteroidota</taxon>
        <taxon>Chitinophagia</taxon>
        <taxon>Chitinophagales</taxon>
        <taxon>Chitinophagaceae</taxon>
        <taxon>Ilyomonas</taxon>
    </lineage>
</organism>
<dbReference type="PROSITE" id="PS51257">
    <property type="entry name" value="PROKAR_LIPOPROTEIN"/>
    <property type="match status" value="1"/>
</dbReference>
<dbReference type="PANTHER" id="PTHR16026:SF0">
    <property type="entry name" value="CARTILAGE ACIDIC PROTEIN 1"/>
    <property type="match status" value="1"/>
</dbReference>
<dbReference type="SUPFAM" id="SSF69318">
    <property type="entry name" value="Integrin alpha N-terminal domain"/>
    <property type="match status" value="3"/>
</dbReference>
<protein>
    <submittedName>
        <fullName evidence="3">RNA-binding protein</fullName>
    </submittedName>
</protein>
<sequence length="1183" mass="131032">MKTILIAVFCLLLVSCTQKTLFKKLSSEETGIAFNNAIQENDSLNTLDLEFLYNGGGVAVGDFNKDGLPDLYFTASVTSNKLYLNKGNLKFEDVTGKAGVSGVGEWSNAASVIDINNDGFEDIYVCTTIKSDPQQRRNLLYINEGKQTDGVPRFKEMASAYGLADTSYAVHAAFLDYDNDGDLDMYLVTTKLAKRASTSLGIRDTSSEDYDRLYRNDWNAALKHPVFTDVSKAAGIHQHGYGLGVAVVDINKDGWKDIYVTNDFFSSDHLYINNKNGTFTDEVRDYFKHTARNAMGNAVADINNDGLEDVLTVDMNPEDNYRKKKNMSGYNYYEYQRMLYDSNELQYVRNTLQLNMGPRVNGNDSIGAPAFGDISFYTGTAETDWSWNPSIADFDNDGNNDIIITNGYPRDVTDHDFIAFRGMAKGFIKKQDIINEIPIVKIPNYAYKNNGNLKFENITKDWGLDEPSFSNGAVAVDLDNDGDLDYVINNINEEAFVYENTLNDKEKTQKNYIKIAFDGGAQNTKGIGAIVELYYGKTKQVYDNEPCRGYLSCTDTKAFFGLDSTKTIDSLVIRWPNLTRQTIKGVKANQLLTVNIANAHTPDSWDAPQIDSTALFTDITANANIHYKQFEADYIDFDKERLLPHKFSQYGPGLAVADINGDGLDDMYIGGCTDQNGSLLLQQPDGKFIQKLFPGDSIDSRGRPENMGVLLFDADGDGDNDLWCANGSNEYPANSSTYADRFYINDGKGNFRLDTTVIPLNYTSKSCLKAADYDGDGDLDLFIGGRCMPGNYPMPVSSFIYRNDSHNGIIKFTDVTASVCKDLQKIGMVCDAVWTDFDNDGATDLIVTGEWMPVTFFKNKGGKFENITAQTGIAGQKGWWSSLAAGDFDNDGDIDYIAGNLGLNAFVRGSDKEPVRVYAKDFDNNGNTDAVLTLYLKDQQGVRREYPALTRDDITSQMPALKKKYNAYKDFAVADIHQMFTPEQLKDALVLEANNFTSCYIQNNGNGKFVMKPLPQMAQLAPLNGMQTGDFNGDGNLDVAICANDYGNEITAGRYDAMNGLVLLGDGAGNFTAQTILQSGFFVPGDAKALVALTGADNSYLLAASQNKDDLKLFKSKLNTQHMVPVQSADRVAYITLSDGKKRKEELYFGTSFLSQSARFITKNNSIKQIEIVNAKGERRVVQ</sequence>
<dbReference type="InterPro" id="IPR028994">
    <property type="entry name" value="Integrin_alpha_N"/>
</dbReference>
<dbReference type="InterPro" id="IPR027039">
    <property type="entry name" value="Crtac1"/>
</dbReference>
<dbReference type="OrthoDB" id="600363at2"/>
<evidence type="ECO:0000256" key="1">
    <source>
        <dbReference type="ARBA" id="ARBA00022729"/>
    </source>
</evidence>
<dbReference type="InterPro" id="IPR011519">
    <property type="entry name" value="UnbV_ASPIC"/>
</dbReference>
<dbReference type="Pfam" id="PF07593">
    <property type="entry name" value="UnbV_ASPIC"/>
    <property type="match status" value="1"/>
</dbReference>
<evidence type="ECO:0000259" key="2">
    <source>
        <dbReference type="Pfam" id="PF07593"/>
    </source>
</evidence>
<gene>
    <name evidence="3" type="ORF">FC093_08475</name>
</gene>
<dbReference type="EMBL" id="SZQL01000005">
    <property type="protein sequence ID" value="TKK69341.1"/>
    <property type="molecule type" value="Genomic_DNA"/>
</dbReference>
<keyword evidence="1" id="KW-0732">Signal</keyword>
<reference evidence="3 4" key="1">
    <citation type="submission" date="2019-05" db="EMBL/GenBank/DDBJ databases">
        <title>Panacibacter sp. strain 17mud1-8 Genome sequencing and assembly.</title>
        <authorList>
            <person name="Chhetri G."/>
        </authorList>
    </citation>
    <scope>NUCLEOTIDE SEQUENCE [LARGE SCALE GENOMIC DNA]</scope>
    <source>
        <strain evidence="3 4">17mud1-8</strain>
    </source>
</reference>
<feature type="domain" description="ASPIC/UnbV" evidence="2">
    <location>
        <begin position="526"/>
        <end position="593"/>
    </location>
</feature>
<comment type="caution">
    <text evidence="3">The sequence shown here is derived from an EMBL/GenBank/DDBJ whole genome shotgun (WGS) entry which is preliminary data.</text>
</comment>
<name>A0A4U3L2F7_9BACT</name>
<accession>A0A4U3L2F7</accession>
<evidence type="ECO:0000313" key="3">
    <source>
        <dbReference type="EMBL" id="TKK69341.1"/>
    </source>
</evidence>